<evidence type="ECO:0000259" key="7">
    <source>
        <dbReference type="PROSITE" id="PS50850"/>
    </source>
</evidence>
<keyword evidence="4 6" id="KW-1133">Transmembrane helix</keyword>
<dbReference type="PATRIC" id="fig|657308.3.peg.2053"/>
<dbReference type="InterPro" id="IPR020846">
    <property type="entry name" value="MFS_dom"/>
</dbReference>
<feature type="transmembrane region" description="Helical" evidence="6">
    <location>
        <begin position="104"/>
        <end position="122"/>
    </location>
</feature>
<dbReference type="HOGENOM" id="CLU_001265_63_0_11"/>
<keyword evidence="9" id="KW-1185">Reference proteome</keyword>
<protein>
    <submittedName>
        <fullName evidence="8">Arabinose efflux permease</fullName>
    </submittedName>
</protein>
<organism evidence="8 9">
    <name type="scientific">Gordonibacter pamelaeae 7-10-1-b</name>
    <dbReference type="NCBI Taxonomy" id="657308"/>
    <lineage>
        <taxon>Bacteria</taxon>
        <taxon>Bacillati</taxon>
        <taxon>Actinomycetota</taxon>
        <taxon>Coriobacteriia</taxon>
        <taxon>Eggerthellales</taxon>
        <taxon>Eggerthellaceae</taxon>
        <taxon>Gordonibacter</taxon>
    </lineage>
</organism>
<evidence type="ECO:0000256" key="6">
    <source>
        <dbReference type="SAM" id="Phobius"/>
    </source>
</evidence>
<dbReference type="InterPro" id="IPR036259">
    <property type="entry name" value="MFS_trans_sf"/>
</dbReference>
<keyword evidence="5 6" id="KW-0472">Membrane</keyword>
<evidence type="ECO:0000256" key="4">
    <source>
        <dbReference type="ARBA" id="ARBA00022989"/>
    </source>
</evidence>
<evidence type="ECO:0000313" key="9">
    <source>
        <dbReference type="Proteomes" id="UP000008805"/>
    </source>
</evidence>
<evidence type="ECO:0000256" key="3">
    <source>
        <dbReference type="ARBA" id="ARBA00022692"/>
    </source>
</evidence>
<dbReference type="Proteomes" id="UP000008805">
    <property type="component" value="Chromosome"/>
</dbReference>
<feature type="transmembrane region" description="Helical" evidence="6">
    <location>
        <begin position="72"/>
        <end position="98"/>
    </location>
</feature>
<gene>
    <name evidence="8" type="ORF">GPA_25710</name>
</gene>
<dbReference type="Pfam" id="PF07690">
    <property type="entry name" value="MFS_1"/>
    <property type="match status" value="1"/>
</dbReference>
<feature type="transmembrane region" description="Helical" evidence="6">
    <location>
        <begin position="283"/>
        <end position="300"/>
    </location>
</feature>
<reference evidence="8 9" key="1">
    <citation type="submission" date="2010-03" db="EMBL/GenBank/DDBJ databases">
        <title>The genome sequence of Gordonibacter pamelaeae 7-10-1-bT.</title>
        <authorList>
            <consortium name="metaHIT consortium -- http://www.metahit.eu/"/>
            <person name="Pajon A."/>
            <person name="Turner K."/>
            <person name="Parkhill J."/>
            <person name="Timmis K."/>
            <person name="Oxley A."/>
            <person name="Wurdemann D."/>
        </authorList>
    </citation>
    <scope>NUCLEOTIDE SEQUENCE [LARGE SCALE GENOMIC DNA]</scope>
    <source>
        <strain evidence="9">7-10-1-b</strain>
    </source>
</reference>
<dbReference type="Gene3D" id="1.20.1250.20">
    <property type="entry name" value="MFS general substrate transporter like domains"/>
    <property type="match status" value="1"/>
</dbReference>
<dbReference type="GeneID" id="78358480"/>
<feature type="transmembrane region" description="Helical" evidence="6">
    <location>
        <begin position="338"/>
        <end position="365"/>
    </location>
</feature>
<keyword evidence="2" id="KW-1003">Cell membrane</keyword>
<feature type="transmembrane region" description="Helical" evidence="6">
    <location>
        <begin position="162"/>
        <end position="180"/>
    </location>
</feature>
<dbReference type="SUPFAM" id="SSF103473">
    <property type="entry name" value="MFS general substrate transporter"/>
    <property type="match status" value="1"/>
</dbReference>
<evidence type="ECO:0000313" key="8">
    <source>
        <dbReference type="EMBL" id="CBL04672.1"/>
    </source>
</evidence>
<reference evidence="8 9" key="2">
    <citation type="submission" date="2010-03" db="EMBL/GenBank/DDBJ databases">
        <authorList>
            <person name="Pajon A."/>
        </authorList>
    </citation>
    <scope>NUCLEOTIDE SEQUENCE [LARGE SCALE GENOMIC DNA]</scope>
    <source>
        <strain evidence="9">7-10-1-b</strain>
    </source>
</reference>
<name>D6EAC5_9ACTN</name>
<feature type="transmembrane region" description="Helical" evidence="6">
    <location>
        <begin position="371"/>
        <end position="393"/>
    </location>
</feature>
<feature type="transmembrane region" description="Helical" evidence="6">
    <location>
        <begin position="218"/>
        <end position="239"/>
    </location>
</feature>
<dbReference type="AlphaFoldDB" id="D6EAC5"/>
<evidence type="ECO:0000256" key="2">
    <source>
        <dbReference type="ARBA" id="ARBA00022475"/>
    </source>
</evidence>
<dbReference type="InterPro" id="IPR050189">
    <property type="entry name" value="MFS_Efflux_Transporters"/>
</dbReference>
<sequence length="396" mass="41209">MNYLVLSLVLLLVGTSIAIVQYKVPSIFESIMAAHDMTTSTGSWLMSVFTAMGIFLSLPTGALAKKLGPRSVLLLGCAIVILGSFLGAWATSAWLMIASRAVEGVAFVFISVAGPLAIEQYVDAEHQGTVNGVWALWICFGSVIGSTATPMVFEALGLTGTWLAYAAIVAGAAVLLAAVVRVPGRDAASEDTGNLQAAIPEASQVAWRDYRVLVRPSALLVFFAYVVFNAEILAVLSYAPTFLQGQGMNASLSGFASSLPGLLAAASSPIAGRLIDRTGRTKPFLMVALAVSGPATFLMLTQSDALLWVGAALMGFIGYGVPVASLTALPQIAGRRELLGVATGMLMLAMCLGEFLGSLVTPMLLGPAMTNWLFCGSVLLTAGLAATAAMAFCRIR</sequence>
<dbReference type="CDD" id="cd06174">
    <property type="entry name" value="MFS"/>
    <property type="match status" value="1"/>
</dbReference>
<feature type="transmembrane region" description="Helical" evidence="6">
    <location>
        <begin position="42"/>
        <end position="60"/>
    </location>
</feature>
<dbReference type="GO" id="GO:0022857">
    <property type="term" value="F:transmembrane transporter activity"/>
    <property type="evidence" value="ECO:0007669"/>
    <property type="project" value="InterPro"/>
</dbReference>
<feature type="domain" description="Major facilitator superfamily (MFS) profile" evidence="7">
    <location>
        <begin position="2"/>
        <end position="396"/>
    </location>
</feature>
<keyword evidence="3 6" id="KW-0812">Transmembrane</keyword>
<proteinExistence type="predicted"/>
<accession>D6EAC5</accession>
<dbReference type="EMBL" id="FP929047">
    <property type="protein sequence ID" value="CBL04672.1"/>
    <property type="molecule type" value="Genomic_DNA"/>
</dbReference>
<dbReference type="RefSeq" id="WP_015540016.1">
    <property type="nucleotide sequence ID" value="NC_021021.1"/>
</dbReference>
<feature type="transmembrane region" description="Helical" evidence="6">
    <location>
        <begin position="251"/>
        <end position="271"/>
    </location>
</feature>
<dbReference type="PROSITE" id="PS50850">
    <property type="entry name" value="MFS"/>
    <property type="match status" value="1"/>
</dbReference>
<dbReference type="PANTHER" id="PTHR43124">
    <property type="entry name" value="PURINE EFFLUX PUMP PBUE"/>
    <property type="match status" value="1"/>
</dbReference>
<dbReference type="KEGG" id="gpa:GPA_25710"/>
<dbReference type="PANTHER" id="PTHR43124:SF10">
    <property type="entry name" value="PURINE EFFLUX PUMP PBUE"/>
    <property type="match status" value="1"/>
</dbReference>
<feature type="transmembrane region" description="Helical" evidence="6">
    <location>
        <begin position="134"/>
        <end position="156"/>
    </location>
</feature>
<dbReference type="GO" id="GO:0005886">
    <property type="term" value="C:plasma membrane"/>
    <property type="evidence" value="ECO:0007669"/>
    <property type="project" value="UniProtKB-SubCell"/>
</dbReference>
<evidence type="ECO:0000256" key="5">
    <source>
        <dbReference type="ARBA" id="ARBA00023136"/>
    </source>
</evidence>
<evidence type="ECO:0000256" key="1">
    <source>
        <dbReference type="ARBA" id="ARBA00004651"/>
    </source>
</evidence>
<comment type="subcellular location">
    <subcellularLocation>
        <location evidence="1">Cell membrane</location>
        <topology evidence="1">Multi-pass membrane protein</topology>
    </subcellularLocation>
</comment>
<dbReference type="InterPro" id="IPR011701">
    <property type="entry name" value="MFS"/>
</dbReference>
<feature type="transmembrane region" description="Helical" evidence="6">
    <location>
        <begin position="306"/>
        <end position="326"/>
    </location>
</feature>